<dbReference type="AlphaFoldDB" id="A0A850P4F7"/>
<protein>
    <submittedName>
        <fullName evidence="1">Uncharacterized protein</fullName>
    </submittedName>
</protein>
<reference evidence="1 2" key="1">
    <citation type="submission" date="2020-06" db="EMBL/GenBank/DDBJ databases">
        <title>Description of novel acetic acid bacteria.</title>
        <authorList>
            <person name="Sombolestani A."/>
        </authorList>
    </citation>
    <scope>NUCLEOTIDE SEQUENCE [LARGE SCALE GENOMIC DNA]</scope>
    <source>
        <strain evidence="1 2">LMG 25</strain>
    </source>
</reference>
<proteinExistence type="predicted"/>
<gene>
    <name evidence="1" type="ORF">HUK81_11985</name>
</gene>
<organism evidence="1 2">
    <name type="scientific">Komagataeibacter swingsii</name>
    <dbReference type="NCBI Taxonomy" id="215220"/>
    <lineage>
        <taxon>Bacteria</taxon>
        <taxon>Pseudomonadati</taxon>
        <taxon>Pseudomonadota</taxon>
        <taxon>Alphaproteobacteria</taxon>
        <taxon>Acetobacterales</taxon>
        <taxon>Acetobacteraceae</taxon>
        <taxon>Komagataeibacter</taxon>
    </lineage>
</organism>
<name>A0A850P4F7_9PROT</name>
<comment type="caution">
    <text evidence="1">The sequence shown here is derived from an EMBL/GenBank/DDBJ whole genome shotgun (WGS) entry which is preliminary data.</text>
</comment>
<sequence>MRHIFRIVMACAMAICLAGCHDPRRDHPLYWHEDQQRGKHYPRDAY</sequence>
<evidence type="ECO:0000313" key="1">
    <source>
        <dbReference type="EMBL" id="NVN37649.1"/>
    </source>
</evidence>
<dbReference type="EMBL" id="JABXXS010000027">
    <property type="protein sequence ID" value="NVN37649.1"/>
    <property type="molecule type" value="Genomic_DNA"/>
</dbReference>
<evidence type="ECO:0000313" key="2">
    <source>
        <dbReference type="Proteomes" id="UP000522590"/>
    </source>
</evidence>
<accession>A0A850P4F7</accession>
<dbReference type="RefSeq" id="WP_176643500.1">
    <property type="nucleotide sequence ID" value="NZ_JABXXS010000027.1"/>
</dbReference>
<dbReference type="Proteomes" id="UP000522590">
    <property type="component" value="Unassembled WGS sequence"/>
</dbReference>